<protein>
    <recommendedName>
        <fullName evidence="5">ADP-heptose:LPS heptosyltransferase</fullName>
    </recommendedName>
</protein>
<dbReference type="GO" id="GO:0008713">
    <property type="term" value="F:ADP-heptose-lipopolysaccharide heptosyltransferase activity"/>
    <property type="evidence" value="ECO:0007669"/>
    <property type="project" value="TreeGrafter"/>
</dbReference>
<evidence type="ECO:0008006" key="5">
    <source>
        <dbReference type="Google" id="ProtNLM"/>
    </source>
</evidence>
<keyword evidence="1" id="KW-0328">Glycosyltransferase</keyword>
<accession>A0A8J3YAS9</accession>
<evidence type="ECO:0000256" key="1">
    <source>
        <dbReference type="ARBA" id="ARBA00022676"/>
    </source>
</evidence>
<evidence type="ECO:0000313" key="3">
    <source>
        <dbReference type="EMBL" id="GIJ04360.1"/>
    </source>
</evidence>
<proteinExistence type="predicted"/>
<keyword evidence="2" id="KW-0808">Transferase</keyword>
<reference evidence="3" key="1">
    <citation type="submission" date="2021-01" db="EMBL/GenBank/DDBJ databases">
        <title>Whole genome shotgun sequence of Spirilliplanes yamanashiensis NBRC 15828.</title>
        <authorList>
            <person name="Komaki H."/>
            <person name="Tamura T."/>
        </authorList>
    </citation>
    <scope>NUCLEOTIDE SEQUENCE</scope>
    <source>
        <strain evidence="3">NBRC 15828</strain>
    </source>
</reference>
<dbReference type="EMBL" id="BOOY01000027">
    <property type="protein sequence ID" value="GIJ04360.1"/>
    <property type="molecule type" value="Genomic_DNA"/>
</dbReference>
<dbReference type="InterPro" id="IPR051199">
    <property type="entry name" value="LPS_LOS_Heptosyltrfase"/>
</dbReference>
<dbReference type="Gene3D" id="3.40.50.2000">
    <property type="entry name" value="Glycogen Phosphorylase B"/>
    <property type="match status" value="1"/>
</dbReference>
<dbReference type="InterPro" id="IPR002201">
    <property type="entry name" value="Glyco_trans_9"/>
</dbReference>
<dbReference type="PANTHER" id="PTHR30160">
    <property type="entry name" value="TETRAACYLDISACCHARIDE 4'-KINASE-RELATED"/>
    <property type="match status" value="1"/>
</dbReference>
<dbReference type="CDD" id="cd03789">
    <property type="entry name" value="GT9_LPS_heptosyltransferase"/>
    <property type="match status" value="1"/>
</dbReference>
<comment type="caution">
    <text evidence="3">The sequence shown here is derived from an EMBL/GenBank/DDBJ whole genome shotgun (WGS) entry which is preliminary data.</text>
</comment>
<dbReference type="RefSeq" id="WP_203939602.1">
    <property type="nucleotide sequence ID" value="NZ_BAAAGJ010000005.1"/>
</dbReference>
<dbReference type="SUPFAM" id="SSF53756">
    <property type="entry name" value="UDP-Glycosyltransferase/glycogen phosphorylase"/>
    <property type="match status" value="1"/>
</dbReference>
<organism evidence="3 4">
    <name type="scientific">Spirilliplanes yamanashiensis</name>
    <dbReference type="NCBI Taxonomy" id="42233"/>
    <lineage>
        <taxon>Bacteria</taxon>
        <taxon>Bacillati</taxon>
        <taxon>Actinomycetota</taxon>
        <taxon>Actinomycetes</taxon>
        <taxon>Micromonosporales</taxon>
        <taxon>Micromonosporaceae</taxon>
        <taxon>Spirilliplanes</taxon>
    </lineage>
</organism>
<sequence>MILALRALGLGDLLTAVPALRGLRAALPGPLVLATPAWLAPLAAPLADRLLPTAGLDAPLDTDRPEVAVNLHGSGPESHRLLAATRPGALWAFGNDRAGHAGPAWPAGDHEVRRWCRLLSWYGVSADPADLRLPPPEAHPAVAGATIVHPGAKSPARRWPPRRFAAVARRLAADGHHVVVTGSAAERDLARAVAEAAGLPADRVLAGGTGIGELAALVAAARLVVSGDTGIAHLATAYGTPSVVLFGPVPPRLWGPPPSPVHHAIWHGTRVDRGDTTAPGVHPALLRVTVPEVLAAAERVQQALSSPTG</sequence>
<evidence type="ECO:0000256" key="2">
    <source>
        <dbReference type="ARBA" id="ARBA00022679"/>
    </source>
</evidence>
<dbReference type="Pfam" id="PF01075">
    <property type="entry name" value="Glyco_transf_9"/>
    <property type="match status" value="1"/>
</dbReference>
<name>A0A8J3YAS9_9ACTN</name>
<gene>
    <name evidence="3" type="ORF">Sya03_37120</name>
</gene>
<evidence type="ECO:0000313" key="4">
    <source>
        <dbReference type="Proteomes" id="UP000652013"/>
    </source>
</evidence>
<keyword evidence="4" id="KW-1185">Reference proteome</keyword>
<dbReference type="AlphaFoldDB" id="A0A8J3YAS9"/>
<dbReference type="GO" id="GO:0009244">
    <property type="term" value="P:lipopolysaccharide core region biosynthetic process"/>
    <property type="evidence" value="ECO:0007669"/>
    <property type="project" value="TreeGrafter"/>
</dbReference>
<dbReference type="PANTHER" id="PTHR30160:SF1">
    <property type="entry name" value="LIPOPOLYSACCHARIDE 1,2-N-ACETYLGLUCOSAMINETRANSFERASE-RELATED"/>
    <property type="match status" value="1"/>
</dbReference>
<dbReference type="GO" id="GO:0005829">
    <property type="term" value="C:cytosol"/>
    <property type="evidence" value="ECO:0007669"/>
    <property type="project" value="TreeGrafter"/>
</dbReference>
<dbReference type="Proteomes" id="UP000652013">
    <property type="component" value="Unassembled WGS sequence"/>
</dbReference>